<dbReference type="OrthoDB" id="2968323at2759"/>
<feature type="domain" description="Aminoglycoside phosphotransferase" evidence="7">
    <location>
        <begin position="210"/>
        <end position="291"/>
    </location>
</feature>
<dbReference type="PANTHER" id="PTHR36091">
    <property type="entry name" value="ALTERED INHERITANCE OF MITOCHONDRIA PROTEIN 9, MITOCHONDRIAL"/>
    <property type="match status" value="1"/>
</dbReference>
<dbReference type="EMBL" id="MU003819">
    <property type="protein sequence ID" value="KAF2718814.1"/>
    <property type="molecule type" value="Genomic_DNA"/>
</dbReference>
<dbReference type="InterPro" id="IPR002575">
    <property type="entry name" value="Aminoglycoside_PTrfase"/>
</dbReference>
<keyword evidence="4" id="KW-0809">Transit peptide</keyword>
<evidence type="ECO:0000259" key="7">
    <source>
        <dbReference type="Pfam" id="PF01636"/>
    </source>
</evidence>
<dbReference type="AlphaFoldDB" id="A0A9P4ULR9"/>
<proteinExistence type="inferred from homology"/>
<evidence type="ECO:0000256" key="4">
    <source>
        <dbReference type="ARBA" id="ARBA00022946"/>
    </source>
</evidence>
<dbReference type="InterPro" id="IPR011009">
    <property type="entry name" value="Kinase-like_dom_sf"/>
</dbReference>
<evidence type="ECO:0000256" key="1">
    <source>
        <dbReference type="ARBA" id="ARBA00004173"/>
    </source>
</evidence>
<organism evidence="8 9">
    <name type="scientific">Polychaeton citri CBS 116435</name>
    <dbReference type="NCBI Taxonomy" id="1314669"/>
    <lineage>
        <taxon>Eukaryota</taxon>
        <taxon>Fungi</taxon>
        <taxon>Dikarya</taxon>
        <taxon>Ascomycota</taxon>
        <taxon>Pezizomycotina</taxon>
        <taxon>Dothideomycetes</taxon>
        <taxon>Dothideomycetidae</taxon>
        <taxon>Capnodiales</taxon>
        <taxon>Capnodiaceae</taxon>
        <taxon>Polychaeton</taxon>
    </lineage>
</organism>
<evidence type="ECO:0000256" key="2">
    <source>
        <dbReference type="ARBA" id="ARBA00005543"/>
    </source>
</evidence>
<dbReference type="Pfam" id="PF01636">
    <property type="entry name" value="APH"/>
    <property type="match status" value="1"/>
</dbReference>
<reference evidence="8" key="1">
    <citation type="journal article" date="2020" name="Stud. Mycol.">
        <title>101 Dothideomycetes genomes: a test case for predicting lifestyles and emergence of pathogens.</title>
        <authorList>
            <person name="Haridas S."/>
            <person name="Albert R."/>
            <person name="Binder M."/>
            <person name="Bloem J."/>
            <person name="Labutti K."/>
            <person name="Salamov A."/>
            <person name="Andreopoulos B."/>
            <person name="Baker S."/>
            <person name="Barry K."/>
            <person name="Bills G."/>
            <person name="Bluhm B."/>
            <person name="Cannon C."/>
            <person name="Castanera R."/>
            <person name="Culley D."/>
            <person name="Daum C."/>
            <person name="Ezra D."/>
            <person name="Gonzalez J."/>
            <person name="Henrissat B."/>
            <person name="Kuo A."/>
            <person name="Liang C."/>
            <person name="Lipzen A."/>
            <person name="Lutzoni F."/>
            <person name="Magnuson J."/>
            <person name="Mondo S."/>
            <person name="Nolan M."/>
            <person name="Ohm R."/>
            <person name="Pangilinan J."/>
            <person name="Park H.-J."/>
            <person name="Ramirez L."/>
            <person name="Alfaro M."/>
            <person name="Sun H."/>
            <person name="Tritt A."/>
            <person name="Yoshinaga Y."/>
            <person name="Zwiers L.-H."/>
            <person name="Turgeon B."/>
            <person name="Goodwin S."/>
            <person name="Spatafora J."/>
            <person name="Crous P."/>
            <person name="Grigoriev I."/>
        </authorList>
    </citation>
    <scope>NUCLEOTIDE SEQUENCE</scope>
    <source>
        <strain evidence="8">CBS 116435</strain>
    </source>
</reference>
<protein>
    <recommendedName>
        <fullName evidence="3">Altered inheritance of mitochondria protein 9, mitochondrial</fullName>
    </recommendedName>
    <alternativeName>
        <fullName evidence="6">Found in mitochondrial proteome protein 29</fullName>
    </alternativeName>
</protein>
<dbReference type="Proteomes" id="UP000799441">
    <property type="component" value="Unassembled WGS sequence"/>
</dbReference>
<dbReference type="SUPFAM" id="SSF56112">
    <property type="entry name" value="Protein kinase-like (PK-like)"/>
    <property type="match status" value="1"/>
</dbReference>
<evidence type="ECO:0000313" key="8">
    <source>
        <dbReference type="EMBL" id="KAF2718814.1"/>
    </source>
</evidence>
<evidence type="ECO:0000256" key="3">
    <source>
        <dbReference type="ARBA" id="ARBA00016197"/>
    </source>
</evidence>
<dbReference type="GO" id="GO:0005739">
    <property type="term" value="C:mitochondrion"/>
    <property type="evidence" value="ECO:0007669"/>
    <property type="project" value="UniProtKB-SubCell"/>
</dbReference>
<comment type="similarity">
    <text evidence="2">Belongs to the AIM9 family.</text>
</comment>
<sequence length="412" mass="47658">MTKRNYWQLNVRRRRFDVSGLNRIACQALETGVRSSFEKIGEGNFNKACSEVIAQAPHPNAGPRLLTTASEVATMEFARAQMIAWSATDQNSAGIEYIILEEAKGASLHEVWDQLTPRAKLDIIQGIVDLEKKMLSVSFTKADSLYFSDEKVAGREPAEGICDSPKLVDRVRARFCIVPITRRDHWMKERESMGQFQVSWTFVGWRKIEWIQKYAIPGNSKENSWQYKSAEQDVPEGREAAPRKYLLAILCMMPIDPDLTSPRIWHPDSHAGNIFIDEQNRISSIIDWQGAVDVLTKLPDTFKSLEDSTKESLRYQVAQSVLIHTYETKTADKNRLMLKMILLQHGQTIKQLEAFAGCTWENYLFPFQECLIRAEKEWEYFDTNEPCPYHHHTKELQNHYDEFENFNAYEDF</sequence>
<accession>A0A9P4ULR9</accession>
<dbReference type="PANTHER" id="PTHR36091:SF1">
    <property type="entry name" value="ALTERED INHERITANCE OF MITOCHONDRIA PROTEIN 9, MITOCHONDRIAL"/>
    <property type="match status" value="1"/>
</dbReference>
<dbReference type="InterPro" id="IPR051035">
    <property type="entry name" value="Mito_inheritance_9"/>
</dbReference>
<keyword evidence="9" id="KW-1185">Reference proteome</keyword>
<evidence type="ECO:0000256" key="5">
    <source>
        <dbReference type="ARBA" id="ARBA00023128"/>
    </source>
</evidence>
<gene>
    <name evidence="8" type="ORF">K431DRAFT_322140</name>
</gene>
<name>A0A9P4ULR9_9PEZI</name>
<evidence type="ECO:0000313" key="9">
    <source>
        <dbReference type="Proteomes" id="UP000799441"/>
    </source>
</evidence>
<comment type="subcellular location">
    <subcellularLocation>
        <location evidence="1">Mitochondrion</location>
    </subcellularLocation>
</comment>
<comment type="caution">
    <text evidence="8">The sequence shown here is derived from an EMBL/GenBank/DDBJ whole genome shotgun (WGS) entry which is preliminary data.</text>
</comment>
<evidence type="ECO:0000256" key="6">
    <source>
        <dbReference type="ARBA" id="ARBA00031849"/>
    </source>
</evidence>
<keyword evidence="5" id="KW-0496">Mitochondrion</keyword>